<dbReference type="PANTHER" id="PTHR10000">
    <property type="entry name" value="PHOSPHOSERINE PHOSPHATASE"/>
    <property type="match status" value="1"/>
</dbReference>
<dbReference type="SFLD" id="SFLDS00003">
    <property type="entry name" value="Haloacid_Dehalogenase"/>
    <property type="match status" value="1"/>
</dbReference>
<organism evidence="1 2">
    <name type="scientific">Paenibacillus segetis</name>
    <dbReference type="NCBI Taxonomy" id="1325360"/>
    <lineage>
        <taxon>Bacteria</taxon>
        <taxon>Bacillati</taxon>
        <taxon>Bacillota</taxon>
        <taxon>Bacilli</taxon>
        <taxon>Bacillales</taxon>
        <taxon>Paenibacillaceae</taxon>
        <taxon>Paenibacillus</taxon>
    </lineage>
</organism>
<proteinExistence type="predicted"/>
<dbReference type="InterPro" id="IPR036412">
    <property type="entry name" value="HAD-like_sf"/>
</dbReference>
<dbReference type="SUPFAM" id="SSF56784">
    <property type="entry name" value="HAD-like"/>
    <property type="match status" value="1"/>
</dbReference>
<dbReference type="InterPro" id="IPR023214">
    <property type="entry name" value="HAD_sf"/>
</dbReference>
<dbReference type="Proteomes" id="UP000659344">
    <property type="component" value="Unassembled WGS sequence"/>
</dbReference>
<reference evidence="2" key="1">
    <citation type="journal article" date="2019" name="Int. J. Syst. Evol. Microbiol.">
        <title>The Global Catalogue of Microorganisms (GCM) 10K type strain sequencing project: providing services to taxonomists for standard genome sequencing and annotation.</title>
        <authorList>
            <consortium name="The Broad Institute Genomics Platform"/>
            <consortium name="The Broad Institute Genome Sequencing Center for Infectious Disease"/>
            <person name="Wu L."/>
            <person name="Ma J."/>
        </authorList>
    </citation>
    <scope>NUCLEOTIDE SEQUENCE [LARGE SCALE GENOMIC DNA]</scope>
    <source>
        <strain evidence="2">CGMCC 1.12769</strain>
    </source>
</reference>
<accession>A0ABQ1YR41</accession>
<evidence type="ECO:0000313" key="1">
    <source>
        <dbReference type="EMBL" id="GGH34645.1"/>
    </source>
</evidence>
<dbReference type="Gene3D" id="3.40.50.1000">
    <property type="entry name" value="HAD superfamily/HAD-like"/>
    <property type="match status" value="1"/>
</dbReference>
<sequence>MEDDNLKYKLLALDMDGTLLNDNHEITPETEKWIHKAKAAGVHVCLSTGRGFNEAISFGDQLGLTTPMVTANGSEVWKTPHELYHRELFDKTIIAKMHAIAREKKVWFWAYSVEGVYNENNWDDSLLDLNQWIKFGYHIEDDEVRHDVLMQLQDMGGLEITNSSPVNLEINPLGINKASGIRMVCEDLLGIDMSEVVAVGDSLNDLAVIQAAGLGVAMGNAQSTLKENADVVTASNNDDGIALIIRNYILTEE</sequence>
<dbReference type="PANTHER" id="PTHR10000:SF55">
    <property type="entry name" value="5-AMINO-6-(5-PHOSPHO-D-RIBITYLAMINO)URACIL PHOSPHATASE YCSE"/>
    <property type="match status" value="1"/>
</dbReference>
<dbReference type="PROSITE" id="PS01228">
    <property type="entry name" value="COF_1"/>
    <property type="match status" value="1"/>
</dbReference>
<comment type="caution">
    <text evidence="1">The sequence shown here is derived from an EMBL/GenBank/DDBJ whole genome shotgun (WGS) entry which is preliminary data.</text>
</comment>
<dbReference type="NCBIfam" id="TIGR01484">
    <property type="entry name" value="HAD-SF-IIB"/>
    <property type="match status" value="1"/>
</dbReference>
<dbReference type="EMBL" id="BMFT01000003">
    <property type="protein sequence ID" value="GGH34645.1"/>
    <property type="molecule type" value="Genomic_DNA"/>
</dbReference>
<gene>
    <name evidence="1" type="primary">ycsE</name>
    <name evidence="1" type="ORF">GCM10008013_40530</name>
</gene>
<keyword evidence="2" id="KW-1185">Reference proteome</keyword>
<dbReference type="SFLD" id="SFLDG01140">
    <property type="entry name" value="C2.B:_Phosphomannomutase_and_P"/>
    <property type="match status" value="1"/>
</dbReference>
<protein>
    <submittedName>
        <fullName evidence="1">5-amino-6-(5-phospho-D-ribitylamino)uracil phosphatase YcsE</fullName>
    </submittedName>
</protein>
<dbReference type="CDD" id="cd07516">
    <property type="entry name" value="HAD_Pase"/>
    <property type="match status" value="1"/>
</dbReference>
<dbReference type="InterPro" id="IPR006379">
    <property type="entry name" value="HAD-SF_hydro_IIB"/>
</dbReference>
<name>A0ABQ1YR41_9BACL</name>
<dbReference type="RefSeq" id="WP_188541693.1">
    <property type="nucleotide sequence ID" value="NZ_BMFT01000003.1"/>
</dbReference>
<dbReference type="Gene3D" id="3.30.1240.10">
    <property type="match status" value="1"/>
</dbReference>
<dbReference type="Pfam" id="PF08282">
    <property type="entry name" value="Hydrolase_3"/>
    <property type="match status" value="2"/>
</dbReference>
<evidence type="ECO:0000313" key="2">
    <source>
        <dbReference type="Proteomes" id="UP000659344"/>
    </source>
</evidence>
<dbReference type="PROSITE" id="PS01229">
    <property type="entry name" value="COF_2"/>
    <property type="match status" value="1"/>
</dbReference>